<gene>
    <name evidence="1" type="ORF">PQJ61_02710</name>
</gene>
<evidence type="ECO:0000313" key="2">
    <source>
        <dbReference type="Proteomes" id="UP001221217"/>
    </source>
</evidence>
<evidence type="ECO:0000313" key="1">
    <source>
        <dbReference type="EMBL" id="MDC7225658.1"/>
    </source>
</evidence>
<protein>
    <submittedName>
        <fullName evidence="1">Uncharacterized protein</fullName>
    </submittedName>
</protein>
<proteinExistence type="predicted"/>
<accession>A0AAJ1IAE5</accession>
<dbReference type="EMBL" id="JAQQAL010000008">
    <property type="protein sequence ID" value="MDC7225658.1"/>
    <property type="molecule type" value="Genomic_DNA"/>
</dbReference>
<dbReference type="AlphaFoldDB" id="A0AAJ1IAE5"/>
<reference evidence="1 2" key="1">
    <citation type="submission" date="2022-12" db="EMBL/GenBank/DDBJ databases">
        <title>Metagenome assembled genome from gulf of manar.</title>
        <authorList>
            <person name="Kohli P."/>
            <person name="Pk S."/>
            <person name="Venkata Ramana C."/>
            <person name="Sasikala C."/>
        </authorList>
    </citation>
    <scope>NUCLEOTIDE SEQUENCE [LARGE SCALE GENOMIC DNA]</scope>
    <source>
        <strain evidence="1">JB008</strain>
    </source>
</reference>
<dbReference type="Proteomes" id="UP001221217">
    <property type="component" value="Unassembled WGS sequence"/>
</dbReference>
<sequence>MPVSPKQPSANPQVSLLPSTDAKRHCRALMKKLDKFGRINLSSEALQDSRLSTAPLFGDARGQMFGILLCKVEKSGRDFKAGQSSPPPEPVILKAFSGQFNGLWEAPGWAPPLLDAGVFRNAVLHADPPIKKLTAEINNLSRDNPQGGSQLLTGLIEKRRLLSQRHMNEIHRMYRIHSFSGEETDLFSLFADRSGIPAGTGDCCAPKLLNLAIQLGLQPISLAEFYWGRENRSGTKQHGYFYPPCSDKCGPVLPFMLQGTEFTGAEID</sequence>
<name>A0AAJ1IAE5_9SPIO</name>
<organism evidence="1 2">
    <name type="scientific">Candidatus Thalassospirochaeta sargassi</name>
    <dbReference type="NCBI Taxonomy" id="3119039"/>
    <lineage>
        <taxon>Bacteria</taxon>
        <taxon>Pseudomonadati</taxon>
        <taxon>Spirochaetota</taxon>
        <taxon>Spirochaetia</taxon>
        <taxon>Spirochaetales</taxon>
        <taxon>Spirochaetaceae</taxon>
        <taxon>Candidatus Thalassospirochaeta</taxon>
    </lineage>
</organism>
<comment type="caution">
    <text evidence="1">The sequence shown here is derived from an EMBL/GenBank/DDBJ whole genome shotgun (WGS) entry which is preliminary data.</text>
</comment>